<evidence type="ECO:0000313" key="2">
    <source>
        <dbReference type="Proteomes" id="UP000017090"/>
    </source>
</evidence>
<proteinExistence type="predicted"/>
<dbReference type="Proteomes" id="UP000017090">
    <property type="component" value="Unassembled WGS sequence"/>
</dbReference>
<organism evidence="1 2">
    <name type="scientific">Megasphaera vaginalis</name>
    <name type="common">ex Srinivasan et al. 2021</name>
    <dbReference type="NCBI Taxonomy" id="1111454"/>
    <lineage>
        <taxon>Bacteria</taxon>
        <taxon>Bacillati</taxon>
        <taxon>Bacillota</taxon>
        <taxon>Negativicutes</taxon>
        <taxon>Veillonellales</taxon>
        <taxon>Veillonellaceae</taxon>
        <taxon>Megasphaera</taxon>
    </lineage>
</organism>
<comment type="caution">
    <text evidence="1">The sequence shown here is derived from an EMBL/GenBank/DDBJ whole genome shotgun (WGS) entry which is preliminary data.</text>
</comment>
<accession>U7USP9</accession>
<dbReference type="EMBL" id="AWXA01000009">
    <property type="protein sequence ID" value="ERT61493.1"/>
    <property type="molecule type" value="Genomic_DNA"/>
</dbReference>
<dbReference type="PATRIC" id="fig|1111454.3.peg.625"/>
<dbReference type="AlphaFoldDB" id="U7USP9"/>
<protein>
    <submittedName>
        <fullName evidence="1">Uncharacterized protein</fullName>
    </submittedName>
</protein>
<dbReference type="eggNOG" id="ENOG5033MEZ">
    <property type="taxonomic scope" value="Bacteria"/>
</dbReference>
<gene>
    <name evidence="1" type="ORF">HMPREF1250_0510</name>
</gene>
<reference evidence="1 2" key="1">
    <citation type="submission" date="2013-09" db="EMBL/GenBank/DDBJ databases">
        <authorList>
            <person name="Durkin A.S."/>
            <person name="Haft D.R."/>
            <person name="McCorrison J."/>
            <person name="Torralba M."/>
            <person name="Gillis M."/>
            <person name="Haft D.H."/>
            <person name="Methe B."/>
            <person name="Sutton G."/>
            <person name="Nelson K.E."/>
        </authorList>
    </citation>
    <scope>NUCLEOTIDE SEQUENCE [LARGE SCALE GENOMIC DNA]</scope>
    <source>
        <strain evidence="1 2">BV3C16-1</strain>
    </source>
</reference>
<sequence>MAIYKIAAHTGTNDNGYIQYDADTRTVQVHLCNDEINRKVYEYLTTCQTLHNYVDLSFFETIKERPVASWETMRLALAKVWMELGVHIDWSRKVD</sequence>
<evidence type="ECO:0000313" key="1">
    <source>
        <dbReference type="EMBL" id="ERT61493.1"/>
    </source>
</evidence>
<dbReference type="RefSeq" id="WP_023053144.1">
    <property type="nucleotide sequence ID" value="NZ_AWXA01000009.1"/>
</dbReference>
<name>U7USP9_9FIRM</name>
<dbReference type="OrthoDB" id="3034763at2"/>
<dbReference type="STRING" id="1111454.HMPREF1250_0510"/>
<keyword evidence="2" id="KW-1185">Reference proteome</keyword>